<reference evidence="1" key="1">
    <citation type="submission" date="2018-02" db="EMBL/GenBank/DDBJ databases">
        <authorList>
            <person name="Vasarhelyi B.M."/>
            <person name="Deshmukh S."/>
            <person name="Balint B."/>
            <person name="Kukolya J."/>
        </authorList>
    </citation>
    <scope>NUCLEOTIDE SEQUENCE</scope>
    <source>
        <strain evidence="1">KB22</strain>
    </source>
</reference>
<name>A0A928YQA4_9SPHI</name>
<protein>
    <submittedName>
        <fullName evidence="1">Four helix bundle protein</fullName>
    </submittedName>
</protein>
<accession>A0A928YQA4</accession>
<dbReference type="NCBIfam" id="TIGR02436">
    <property type="entry name" value="four helix bundle protein"/>
    <property type="match status" value="1"/>
</dbReference>
<keyword evidence="2" id="KW-1185">Reference proteome</keyword>
<dbReference type="Pfam" id="PF05635">
    <property type="entry name" value="23S_rRNA_IVP"/>
    <property type="match status" value="1"/>
</dbReference>
<dbReference type="Proteomes" id="UP000616201">
    <property type="component" value="Unassembled WGS sequence"/>
</dbReference>
<dbReference type="PANTHER" id="PTHR38471">
    <property type="entry name" value="FOUR HELIX BUNDLE PROTEIN"/>
    <property type="match status" value="1"/>
</dbReference>
<dbReference type="AlphaFoldDB" id="A0A928YQA4"/>
<organism evidence="1 2">
    <name type="scientific">Sphingobacterium hungaricum</name>
    <dbReference type="NCBI Taxonomy" id="2082723"/>
    <lineage>
        <taxon>Bacteria</taxon>
        <taxon>Pseudomonadati</taxon>
        <taxon>Bacteroidota</taxon>
        <taxon>Sphingobacteriia</taxon>
        <taxon>Sphingobacteriales</taxon>
        <taxon>Sphingobacteriaceae</taxon>
        <taxon>Sphingobacterium</taxon>
    </lineage>
</organism>
<dbReference type="PANTHER" id="PTHR38471:SF2">
    <property type="entry name" value="FOUR HELIX BUNDLE PROTEIN"/>
    <property type="match status" value="1"/>
</dbReference>
<dbReference type="InterPro" id="IPR036583">
    <property type="entry name" value="23S_rRNA_IVS_sf"/>
</dbReference>
<proteinExistence type="predicted"/>
<dbReference type="InterPro" id="IPR012657">
    <property type="entry name" value="23S_rRNA-intervening_sequence"/>
</dbReference>
<dbReference type="Gene3D" id="1.20.1440.60">
    <property type="entry name" value="23S rRNA-intervening sequence"/>
    <property type="match status" value="1"/>
</dbReference>
<evidence type="ECO:0000313" key="1">
    <source>
        <dbReference type="EMBL" id="MBE8713744.1"/>
    </source>
</evidence>
<comment type="caution">
    <text evidence="1">The sequence shown here is derived from an EMBL/GenBank/DDBJ whole genome shotgun (WGS) entry which is preliminary data.</text>
</comment>
<dbReference type="EMBL" id="PRDK01000005">
    <property type="protein sequence ID" value="MBE8713744.1"/>
    <property type="molecule type" value="Genomic_DNA"/>
</dbReference>
<evidence type="ECO:0000313" key="2">
    <source>
        <dbReference type="Proteomes" id="UP000616201"/>
    </source>
</evidence>
<dbReference type="PIRSF" id="PIRSF035652">
    <property type="entry name" value="CHP02436"/>
    <property type="match status" value="1"/>
</dbReference>
<gene>
    <name evidence="1" type="ORF">C4F49_08630</name>
</gene>
<sequence>MENNMKPVDIKHRAYRFSKDVILFVKDQTYDRVYLSLIDQVVRSSTSIGANLVEGYAGSSKRDFIKYYLIALKSANESKYWICLLRDTIWKENHELKKLLSEADELSKIIASIIIKTKENMK</sequence>
<dbReference type="SUPFAM" id="SSF158446">
    <property type="entry name" value="IVS-encoded protein-like"/>
    <property type="match status" value="1"/>
</dbReference>
<dbReference type="RefSeq" id="WP_196933900.1">
    <property type="nucleotide sequence ID" value="NZ_MU158697.1"/>
</dbReference>